<proteinExistence type="inferred from homology"/>
<keyword evidence="8 11" id="KW-1133">Transmembrane helix</keyword>
<accession>A0A1F4V4A8</accession>
<dbReference type="PANTHER" id="PTHR42837:SF2">
    <property type="entry name" value="MEMBRANE METALLOPROTEASE ARASP2, CHLOROPLASTIC-RELATED"/>
    <property type="match status" value="1"/>
</dbReference>
<organism evidence="13 14">
    <name type="scientific">candidate division WWE3 bacterium RIFCSPLOWO2_01_FULL_39_13</name>
    <dbReference type="NCBI Taxonomy" id="1802624"/>
    <lineage>
        <taxon>Bacteria</taxon>
        <taxon>Katanobacteria</taxon>
    </lineage>
</organism>
<evidence type="ECO:0000256" key="11">
    <source>
        <dbReference type="SAM" id="Phobius"/>
    </source>
</evidence>
<feature type="domain" description="Peptidase M50" evidence="12">
    <location>
        <begin position="8"/>
        <end position="366"/>
    </location>
</feature>
<dbReference type="STRING" id="1802624.A2982_00285"/>
<evidence type="ECO:0000256" key="4">
    <source>
        <dbReference type="ARBA" id="ARBA00022670"/>
    </source>
</evidence>
<keyword evidence="5 11" id="KW-0812">Transmembrane</keyword>
<dbReference type="InterPro" id="IPR036034">
    <property type="entry name" value="PDZ_sf"/>
</dbReference>
<reference evidence="13 14" key="1">
    <citation type="journal article" date="2016" name="Nat. Commun.">
        <title>Thousands of microbial genomes shed light on interconnected biogeochemical processes in an aquifer system.</title>
        <authorList>
            <person name="Anantharaman K."/>
            <person name="Brown C.T."/>
            <person name="Hug L.A."/>
            <person name="Sharon I."/>
            <person name="Castelle C.J."/>
            <person name="Probst A.J."/>
            <person name="Thomas B.C."/>
            <person name="Singh A."/>
            <person name="Wilkins M.J."/>
            <person name="Karaoz U."/>
            <person name="Brodie E.L."/>
            <person name="Williams K.H."/>
            <person name="Hubbard S.S."/>
            <person name="Banfield J.F."/>
        </authorList>
    </citation>
    <scope>NUCLEOTIDE SEQUENCE [LARGE SCALE GENOMIC DNA]</scope>
</reference>
<dbReference type="Proteomes" id="UP000178771">
    <property type="component" value="Unassembled WGS sequence"/>
</dbReference>
<evidence type="ECO:0000256" key="7">
    <source>
        <dbReference type="ARBA" id="ARBA00022833"/>
    </source>
</evidence>
<dbReference type="SUPFAM" id="SSF50156">
    <property type="entry name" value="PDZ domain-like"/>
    <property type="match status" value="1"/>
</dbReference>
<keyword evidence="6" id="KW-0378">Hydrolase</keyword>
<evidence type="ECO:0000256" key="8">
    <source>
        <dbReference type="ARBA" id="ARBA00022989"/>
    </source>
</evidence>
<evidence type="ECO:0000256" key="2">
    <source>
        <dbReference type="ARBA" id="ARBA00004141"/>
    </source>
</evidence>
<name>A0A1F4V4A8_UNCKA</name>
<dbReference type="GO" id="GO:0004222">
    <property type="term" value="F:metalloendopeptidase activity"/>
    <property type="evidence" value="ECO:0007669"/>
    <property type="project" value="InterPro"/>
</dbReference>
<feature type="transmembrane region" description="Helical" evidence="11">
    <location>
        <begin position="94"/>
        <end position="115"/>
    </location>
</feature>
<keyword evidence="9" id="KW-0482">Metalloprotease</keyword>
<sequence length="378" mass="41409">MIPSILIFILILSLLVFVHELGHFIMARKFGINVEEFGIGLPPRIWGKKIKGTIYSINLLPLGGFVKIKGEDFEGYNPKDKSNFINKKPWQKSLVLLAGIIMNLLLAVVIFYFILGLNGFKSAPILLLQDHNFPFGKAEPSPNVITFIESDSPAQKAGVQFADKIIKMSYKEDFVYPQNVDEVRAFVENKAGEKVILDTVNINSGDKNDYTVVPVYNGDLKQPALGIALSDAVILDYNTGVDRVFAGFLHGWNITGYAISVFGGMISASIQSRDAGIVAEGVSGPVGIFGVVRSVIESGGKRVVSTMFDLTAILSLSLGIMNLLPIPALDGGRLVFVVSEWITGKRPSQKLEARAHQIGYFLLLALLLLITVKDIRRL</sequence>
<comment type="cofactor">
    <cofactor evidence="1">
        <name>Zn(2+)</name>
        <dbReference type="ChEBI" id="CHEBI:29105"/>
    </cofactor>
</comment>
<dbReference type="GO" id="GO:0016020">
    <property type="term" value="C:membrane"/>
    <property type="evidence" value="ECO:0007669"/>
    <property type="project" value="UniProtKB-SubCell"/>
</dbReference>
<dbReference type="AlphaFoldDB" id="A0A1F4V4A8"/>
<keyword evidence="10 11" id="KW-0472">Membrane</keyword>
<dbReference type="InterPro" id="IPR008915">
    <property type="entry name" value="Peptidase_M50"/>
</dbReference>
<evidence type="ECO:0000313" key="14">
    <source>
        <dbReference type="Proteomes" id="UP000178771"/>
    </source>
</evidence>
<evidence type="ECO:0000256" key="1">
    <source>
        <dbReference type="ARBA" id="ARBA00001947"/>
    </source>
</evidence>
<dbReference type="Gene3D" id="2.30.42.10">
    <property type="match status" value="1"/>
</dbReference>
<dbReference type="GO" id="GO:0006508">
    <property type="term" value="P:proteolysis"/>
    <property type="evidence" value="ECO:0007669"/>
    <property type="project" value="UniProtKB-KW"/>
</dbReference>
<feature type="transmembrane region" description="Helical" evidence="11">
    <location>
        <begin position="355"/>
        <end position="372"/>
    </location>
</feature>
<comment type="similarity">
    <text evidence="3">Belongs to the peptidase M50B family.</text>
</comment>
<dbReference type="CDD" id="cd06163">
    <property type="entry name" value="S2P-M50_PDZ_RseP-like"/>
    <property type="match status" value="1"/>
</dbReference>
<dbReference type="EMBL" id="MEVH01000007">
    <property type="protein sequence ID" value="OGC52032.1"/>
    <property type="molecule type" value="Genomic_DNA"/>
</dbReference>
<protein>
    <recommendedName>
        <fullName evidence="12">Peptidase M50 domain-containing protein</fullName>
    </recommendedName>
</protein>
<evidence type="ECO:0000256" key="9">
    <source>
        <dbReference type="ARBA" id="ARBA00023049"/>
    </source>
</evidence>
<evidence type="ECO:0000256" key="5">
    <source>
        <dbReference type="ARBA" id="ARBA00022692"/>
    </source>
</evidence>
<dbReference type="Pfam" id="PF02163">
    <property type="entry name" value="Peptidase_M50"/>
    <property type="match status" value="1"/>
</dbReference>
<keyword evidence="4" id="KW-0645">Protease</keyword>
<evidence type="ECO:0000256" key="10">
    <source>
        <dbReference type="ARBA" id="ARBA00023136"/>
    </source>
</evidence>
<evidence type="ECO:0000256" key="6">
    <source>
        <dbReference type="ARBA" id="ARBA00022801"/>
    </source>
</evidence>
<feature type="transmembrane region" description="Helical" evidence="11">
    <location>
        <begin position="303"/>
        <end position="324"/>
    </location>
</feature>
<dbReference type="PANTHER" id="PTHR42837">
    <property type="entry name" value="REGULATOR OF SIGMA-E PROTEASE RSEP"/>
    <property type="match status" value="1"/>
</dbReference>
<keyword evidence="7" id="KW-0862">Zinc</keyword>
<comment type="subcellular location">
    <subcellularLocation>
        <location evidence="2">Membrane</location>
        <topology evidence="2">Multi-pass membrane protein</topology>
    </subcellularLocation>
</comment>
<evidence type="ECO:0000313" key="13">
    <source>
        <dbReference type="EMBL" id="OGC52032.1"/>
    </source>
</evidence>
<gene>
    <name evidence="13" type="ORF">A2982_00285</name>
</gene>
<evidence type="ECO:0000256" key="3">
    <source>
        <dbReference type="ARBA" id="ARBA00007931"/>
    </source>
</evidence>
<evidence type="ECO:0000259" key="12">
    <source>
        <dbReference type="Pfam" id="PF02163"/>
    </source>
</evidence>
<dbReference type="InterPro" id="IPR004387">
    <property type="entry name" value="Pept_M50_Zn"/>
</dbReference>
<comment type="caution">
    <text evidence="13">The sequence shown here is derived from an EMBL/GenBank/DDBJ whole genome shotgun (WGS) entry which is preliminary data.</text>
</comment>